<keyword evidence="2" id="KW-0067">ATP-binding</keyword>
<dbReference type="Proteomes" id="UP000269015">
    <property type="component" value="Chromosome"/>
</dbReference>
<dbReference type="GO" id="GO:0016887">
    <property type="term" value="F:ATP hydrolysis activity"/>
    <property type="evidence" value="ECO:0007669"/>
    <property type="project" value="InterPro"/>
</dbReference>
<sequence>MHIQEFSVGNFKSFKDINTLSLMATKSVSNHKSVDENNLYEIPNSGGIKVMKTKAIYGANSSGKSNIIKAITVFINIVKNSVIDKTILNKVDRYKYSSKFQELPSFFQLVFWDENVRYRYGFEVSKDEVSAEWLYHKPNKREEPLFIRDGQKLIEVNKKNFREGSVIQRFMSLDEVGSTLFRPNALILTTLSTFGFAKVSSKLIKAMSSINIINGLGDFNLMQSAGDKLEDSKMKDYILNILKFGDIGIKDVDFIIYGEGDSDENNTENKKNKKDKKDIIIYSLRPKFNDKNEEIDEYGALYFGEESEGTKKLFEISPLIYESFKNDTPLIIDEFDARFHPLLTREIIKLFNTRGSKNPQLIFTTHDTNLMDNKIFRKDQIDFVEKDSFSCSHLYSLIEFKGERNSKTFESDYIKGKYGAIPFLGDFTKLYDLIDNA</sequence>
<name>A0AAD0YV49_CHRID</name>
<feature type="domain" description="ATPase AAA-type core" evidence="1">
    <location>
        <begin position="55"/>
        <end position="163"/>
    </location>
</feature>
<feature type="domain" description="ATPase AAA-type core" evidence="1">
    <location>
        <begin position="287"/>
        <end position="372"/>
    </location>
</feature>
<reference evidence="2 3" key="1">
    <citation type="submission" date="2018-11" db="EMBL/GenBank/DDBJ databases">
        <title>Proposal to divide the Flavobacteriaceae and reorganize its genera based on Amino Acid Identity values calculated from whole genome sequences.</title>
        <authorList>
            <person name="Nicholson A.C."/>
            <person name="Gulvik C.A."/>
            <person name="Whitney A.M."/>
            <person name="Humrighouse B.W."/>
            <person name="Bell M."/>
            <person name="Holmes B."/>
            <person name="Steigerwalt A.G."/>
            <person name="Villarma A."/>
            <person name="Sheth M."/>
            <person name="Batra D."/>
            <person name="Pryor J."/>
            <person name="Bernardet J.-F."/>
            <person name="Hugo C."/>
            <person name="Kampfer P."/>
            <person name="Newman J."/>
            <person name="McQuiston J.R."/>
        </authorList>
    </citation>
    <scope>NUCLEOTIDE SEQUENCE [LARGE SCALE GENOMIC DNA]</scope>
    <source>
        <strain evidence="2 3">H5559</strain>
    </source>
</reference>
<dbReference type="RefSeq" id="WP_123861648.1">
    <property type="nucleotide sequence ID" value="NZ_CP033930.1"/>
</dbReference>
<accession>A0AAD0YV49</accession>
<dbReference type="AlphaFoldDB" id="A0AAD0YV49"/>
<evidence type="ECO:0000313" key="2">
    <source>
        <dbReference type="EMBL" id="AZB17722.1"/>
    </source>
</evidence>
<dbReference type="SUPFAM" id="SSF52540">
    <property type="entry name" value="P-loop containing nucleoside triphosphate hydrolases"/>
    <property type="match status" value="1"/>
</dbReference>
<dbReference type="EMBL" id="CP033930">
    <property type="protein sequence ID" value="AZB17722.1"/>
    <property type="molecule type" value="Genomic_DNA"/>
</dbReference>
<dbReference type="PANTHER" id="PTHR40396:SF1">
    <property type="entry name" value="ATPASE AAA-TYPE CORE DOMAIN-CONTAINING PROTEIN"/>
    <property type="match status" value="1"/>
</dbReference>
<keyword evidence="2" id="KW-0547">Nucleotide-binding</keyword>
<dbReference type="Gene3D" id="3.40.50.300">
    <property type="entry name" value="P-loop containing nucleotide triphosphate hydrolases"/>
    <property type="match status" value="1"/>
</dbReference>
<dbReference type="PANTHER" id="PTHR40396">
    <property type="entry name" value="ATPASE-LIKE PROTEIN"/>
    <property type="match status" value="1"/>
</dbReference>
<evidence type="ECO:0000313" key="3">
    <source>
        <dbReference type="Proteomes" id="UP000269015"/>
    </source>
</evidence>
<dbReference type="InterPro" id="IPR027417">
    <property type="entry name" value="P-loop_NTPase"/>
</dbReference>
<proteinExistence type="predicted"/>
<dbReference type="GO" id="GO:0005524">
    <property type="term" value="F:ATP binding"/>
    <property type="evidence" value="ECO:0007669"/>
    <property type="project" value="UniProtKB-KW"/>
</dbReference>
<dbReference type="Pfam" id="PF13304">
    <property type="entry name" value="AAA_21"/>
    <property type="match status" value="2"/>
</dbReference>
<dbReference type="InterPro" id="IPR003959">
    <property type="entry name" value="ATPase_AAA_core"/>
</dbReference>
<evidence type="ECO:0000259" key="1">
    <source>
        <dbReference type="Pfam" id="PF13304"/>
    </source>
</evidence>
<protein>
    <submittedName>
        <fullName evidence="2">ATP-binding protein</fullName>
    </submittedName>
</protein>
<organism evidence="2 3">
    <name type="scientific">Chryseobacterium indologenes</name>
    <name type="common">Flavobacterium indologenes</name>
    <dbReference type="NCBI Taxonomy" id="253"/>
    <lineage>
        <taxon>Bacteria</taxon>
        <taxon>Pseudomonadati</taxon>
        <taxon>Bacteroidota</taxon>
        <taxon>Flavobacteriia</taxon>
        <taxon>Flavobacteriales</taxon>
        <taxon>Weeksellaceae</taxon>
        <taxon>Chryseobacterium group</taxon>
        <taxon>Chryseobacterium</taxon>
    </lineage>
</organism>
<gene>
    <name evidence="2" type="ORF">EG352_08030</name>
</gene>